<dbReference type="PANTHER" id="PTHR21240:SF28">
    <property type="entry name" value="ISO-OROTATE DECARBOXYLASE (EUROFUNG)"/>
    <property type="match status" value="1"/>
</dbReference>
<dbReference type="Gene3D" id="3.20.20.140">
    <property type="entry name" value="Metal-dependent hydrolases"/>
    <property type="match status" value="1"/>
</dbReference>
<dbReference type="RefSeq" id="WP_116178943.1">
    <property type="nucleotide sequence ID" value="NZ_CP144375.1"/>
</dbReference>
<proteinExistence type="predicted"/>
<dbReference type="AlphaFoldDB" id="A0A3E0H591"/>
<dbReference type="InterPro" id="IPR032465">
    <property type="entry name" value="ACMSD"/>
</dbReference>
<accession>A0A3E0H591</accession>
<keyword evidence="3" id="KW-0378">Hydrolase</keyword>
<dbReference type="SUPFAM" id="SSF51556">
    <property type="entry name" value="Metallo-dependent hydrolases"/>
    <property type="match status" value="1"/>
</dbReference>
<dbReference type="OrthoDB" id="8673173at2"/>
<evidence type="ECO:0000259" key="2">
    <source>
        <dbReference type="Pfam" id="PF04909"/>
    </source>
</evidence>
<comment type="caution">
    <text evidence="3">The sequence shown here is derived from an EMBL/GenBank/DDBJ whole genome shotgun (WGS) entry which is preliminary data.</text>
</comment>
<dbReference type="GO" id="GO:0016831">
    <property type="term" value="F:carboxy-lyase activity"/>
    <property type="evidence" value="ECO:0007669"/>
    <property type="project" value="InterPro"/>
</dbReference>
<dbReference type="GO" id="GO:0019748">
    <property type="term" value="P:secondary metabolic process"/>
    <property type="evidence" value="ECO:0007669"/>
    <property type="project" value="TreeGrafter"/>
</dbReference>
<gene>
    <name evidence="3" type="ORF">BCF44_11498</name>
</gene>
<evidence type="ECO:0000256" key="1">
    <source>
        <dbReference type="ARBA" id="ARBA00023239"/>
    </source>
</evidence>
<keyword evidence="4" id="KW-1185">Reference proteome</keyword>
<dbReference type="InterPro" id="IPR032466">
    <property type="entry name" value="Metal_Hydrolase"/>
</dbReference>
<organism evidence="3 4">
    <name type="scientific">Kutzneria buriramensis</name>
    <dbReference type="NCBI Taxonomy" id="1045776"/>
    <lineage>
        <taxon>Bacteria</taxon>
        <taxon>Bacillati</taxon>
        <taxon>Actinomycetota</taxon>
        <taxon>Actinomycetes</taxon>
        <taxon>Pseudonocardiales</taxon>
        <taxon>Pseudonocardiaceae</taxon>
        <taxon>Kutzneria</taxon>
    </lineage>
</organism>
<evidence type="ECO:0000313" key="4">
    <source>
        <dbReference type="Proteomes" id="UP000256269"/>
    </source>
</evidence>
<name>A0A3E0H591_9PSEU</name>
<evidence type="ECO:0000313" key="3">
    <source>
        <dbReference type="EMBL" id="REH38073.1"/>
    </source>
</evidence>
<dbReference type="Proteomes" id="UP000256269">
    <property type="component" value="Unassembled WGS sequence"/>
</dbReference>
<dbReference type="Pfam" id="PF04909">
    <property type="entry name" value="Amidohydro_2"/>
    <property type="match status" value="1"/>
</dbReference>
<reference evidence="3 4" key="1">
    <citation type="submission" date="2018-08" db="EMBL/GenBank/DDBJ databases">
        <title>Genomic Encyclopedia of Archaeal and Bacterial Type Strains, Phase II (KMG-II): from individual species to whole genera.</title>
        <authorList>
            <person name="Goeker M."/>
        </authorList>
    </citation>
    <scope>NUCLEOTIDE SEQUENCE [LARGE SCALE GENOMIC DNA]</scope>
    <source>
        <strain evidence="3 4">DSM 45791</strain>
    </source>
</reference>
<protein>
    <submittedName>
        <fullName evidence="3">Putative TIM-barrel fold metal-dependent hydrolase</fullName>
    </submittedName>
</protein>
<dbReference type="GO" id="GO:0005737">
    <property type="term" value="C:cytoplasm"/>
    <property type="evidence" value="ECO:0007669"/>
    <property type="project" value="TreeGrafter"/>
</dbReference>
<keyword evidence="1" id="KW-0456">Lyase</keyword>
<dbReference type="PANTHER" id="PTHR21240">
    <property type="entry name" value="2-AMINO-3-CARBOXYLMUCONATE-6-SEMIALDEHYDE DECARBOXYLASE"/>
    <property type="match status" value="1"/>
</dbReference>
<feature type="domain" description="Amidohydrolase-related" evidence="2">
    <location>
        <begin position="7"/>
        <end position="319"/>
    </location>
</feature>
<sequence>MSRAQRIDTHQHLVPPRYAEWMHEKGIRPGGVDLPTWSPSAALKFMDGHGIGTGILSLSTPGVYFGDVAEARRWARDVNEYTASVVADRPDRFGFFATLTLPDVDGALAEAEYALDALHADGIVLLANNDGRYLGDPGFEPLLKFLHDRQVAVFIHPGELPGPEVPGIPTFTADFLLDTTRTAISLILSGAMAKYPGIKFILAHAGGFVPYISYRILLTMMSTKNKAQQAWTLLDQKHQVPKQLAVLRQFYYDIALSASPAALPSLLEVADPDHITYGSDFPFAPAPAVGFMNKTYEKYPLGDELRAAIDRGNSENLFPRLKS</sequence>
<dbReference type="InterPro" id="IPR006680">
    <property type="entry name" value="Amidohydro-rel"/>
</dbReference>
<dbReference type="EMBL" id="QUNO01000014">
    <property type="protein sequence ID" value="REH38073.1"/>
    <property type="molecule type" value="Genomic_DNA"/>
</dbReference>
<dbReference type="GO" id="GO:0016787">
    <property type="term" value="F:hydrolase activity"/>
    <property type="evidence" value="ECO:0007669"/>
    <property type="project" value="UniProtKB-KW"/>
</dbReference>